<reference evidence="2 3" key="1">
    <citation type="submission" date="2019-05" db="EMBL/GenBank/DDBJ databases">
        <authorList>
            <person name="Zhou X."/>
        </authorList>
    </citation>
    <scope>NUCLEOTIDE SEQUENCE [LARGE SCALE GENOMIC DNA]</scope>
    <source>
        <strain evidence="2 3">DSM 432</strain>
    </source>
</reference>
<dbReference type="PROSITE" id="PS50404">
    <property type="entry name" value="GST_NTER"/>
    <property type="match status" value="1"/>
</dbReference>
<dbReference type="InterPro" id="IPR036282">
    <property type="entry name" value="Glutathione-S-Trfase_C_sf"/>
</dbReference>
<dbReference type="Pfam" id="PF13410">
    <property type="entry name" value="GST_C_2"/>
    <property type="match status" value="1"/>
</dbReference>
<dbReference type="InterPro" id="IPR036249">
    <property type="entry name" value="Thioredoxin-like_sf"/>
</dbReference>
<dbReference type="Pfam" id="PF13409">
    <property type="entry name" value="GST_N_2"/>
    <property type="match status" value="1"/>
</dbReference>
<proteinExistence type="predicted"/>
<dbReference type="Gene3D" id="3.40.30.10">
    <property type="entry name" value="Glutaredoxin"/>
    <property type="match status" value="1"/>
</dbReference>
<keyword evidence="2" id="KW-0808">Transferase</keyword>
<dbReference type="InterPro" id="IPR004045">
    <property type="entry name" value="Glutathione_S-Trfase_N"/>
</dbReference>
<dbReference type="GO" id="GO:0016740">
    <property type="term" value="F:transferase activity"/>
    <property type="evidence" value="ECO:0007669"/>
    <property type="project" value="UniProtKB-KW"/>
</dbReference>
<dbReference type="OrthoDB" id="7583243at2"/>
<evidence type="ECO:0000259" key="1">
    <source>
        <dbReference type="PROSITE" id="PS50404"/>
    </source>
</evidence>
<dbReference type="SFLD" id="SFLDG01150">
    <property type="entry name" value="Main.1:_Beta-like"/>
    <property type="match status" value="1"/>
</dbReference>
<dbReference type="InterPro" id="IPR040079">
    <property type="entry name" value="Glutathione_S-Trfase"/>
</dbReference>
<protein>
    <submittedName>
        <fullName evidence="2">Glutathione S-transferase</fullName>
    </submittedName>
</protein>
<dbReference type="SUPFAM" id="SSF52833">
    <property type="entry name" value="Thioredoxin-like"/>
    <property type="match status" value="1"/>
</dbReference>
<accession>A0A6C1KBU4</accession>
<evidence type="ECO:0000313" key="3">
    <source>
        <dbReference type="Proteomes" id="UP000305131"/>
    </source>
</evidence>
<dbReference type="SFLD" id="SFLDS00019">
    <property type="entry name" value="Glutathione_Transferase_(cytos"/>
    <property type="match status" value="1"/>
</dbReference>
<name>A0A6C1KBU4_XANAU</name>
<dbReference type="SFLD" id="SFLDG00358">
    <property type="entry name" value="Main_(cytGST)"/>
    <property type="match status" value="1"/>
</dbReference>
<feature type="domain" description="GST N-terminal" evidence="1">
    <location>
        <begin position="1"/>
        <end position="83"/>
    </location>
</feature>
<dbReference type="SUPFAM" id="SSF47616">
    <property type="entry name" value="GST C-terminal domain-like"/>
    <property type="match status" value="1"/>
</dbReference>
<dbReference type="Gene3D" id="1.20.1050.10">
    <property type="match status" value="1"/>
</dbReference>
<evidence type="ECO:0000313" key="2">
    <source>
        <dbReference type="EMBL" id="TLX41640.1"/>
    </source>
</evidence>
<dbReference type="CDD" id="cd03188">
    <property type="entry name" value="GST_C_Beta"/>
    <property type="match status" value="1"/>
</dbReference>
<organism evidence="2 3">
    <name type="scientific">Xanthobacter autotrophicus</name>
    <dbReference type="NCBI Taxonomy" id="280"/>
    <lineage>
        <taxon>Bacteria</taxon>
        <taxon>Pseudomonadati</taxon>
        <taxon>Pseudomonadota</taxon>
        <taxon>Alphaproteobacteria</taxon>
        <taxon>Hyphomicrobiales</taxon>
        <taxon>Xanthobacteraceae</taxon>
        <taxon>Xanthobacter</taxon>
    </lineage>
</organism>
<dbReference type="AlphaFoldDB" id="A0A6C1KBU4"/>
<dbReference type="EMBL" id="VAUP01000035">
    <property type="protein sequence ID" value="TLX41640.1"/>
    <property type="molecule type" value="Genomic_DNA"/>
</dbReference>
<sequence length="219" mass="23908">MAAMKFYMTPGSCSTGIHIILEELEEVFEAHIVNLPAGDHFKPEYVAVNPKSTIPALVRPDGSALTEVVSIAYWLARSRGRGRLWPADADAEARALEAMVYVVGTVHGQGFARIFSTPTFAASPADRPKVETLGRDIVSQGFSILDTALAGRDYVAGSFSAADPILFYVEFWAEKTGMDLPPNLAAHYRRMLARPVVQRVLREEGYNLALLGVTQSLPN</sequence>
<dbReference type="CDD" id="cd03057">
    <property type="entry name" value="GST_N_Beta"/>
    <property type="match status" value="1"/>
</dbReference>
<gene>
    <name evidence="2" type="ORF">FBQ73_16055</name>
</gene>
<dbReference type="Proteomes" id="UP000305131">
    <property type="component" value="Unassembled WGS sequence"/>
</dbReference>
<dbReference type="PANTHER" id="PTHR44051">
    <property type="entry name" value="GLUTATHIONE S-TRANSFERASE-RELATED"/>
    <property type="match status" value="1"/>
</dbReference>
<dbReference type="PANTHER" id="PTHR44051:SF8">
    <property type="entry name" value="GLUTATHIONE S-TRANSFERASE GSTA"/>
    <property type="match status" value="1"/>
</dbReference>
<comment type="caution">
    <text evidence="2">The sequence shown here is derived from an EMBL/GenBank/DDBJ whole genome shotgun (WGS) entry which is preliminary data.</text>
</comment>